<proteinExistence type="predicted"/>
<accession>A0AAN8KG07</accession>
<evidence type="ECO:0000313" key="3">
    <source>
        <dbReference type="Proteomes" id="UP001347796"/>
    </source>
</evidence>
<dbReference type="Proteomes" id="UP001347796">
    <property type="component" value="Unassembled WGS sequence"/>
</dbReference>
<reference evidence="2 3" key="1">
    <citation type="submission" date="2024-01" db="EMBL/GenBank/DDBJ databases">
        <title>The genome of the rayed Mediterranean limpet Patella caerulea (Linnaeus, 1758).</title>
        <authorList>
            <person name="Anh-Thu Weber A."/>
            <person name="Halstead-Nussloch G."/>
        </authorList>
    </citation>
    <scope>NUCLEOTIDE SEQUENCE [LARGE SCALE GENOMIC DNA]</scope>
    <source>
        <strain evidence="2">AATW-2023a</strain>
        <tissue evidence="2">Whole specimen</tissue>
    </source>
</reference>
<dbReference type="EMBL" id="JAZGQO010000001">
    <property type="protein sequence ID" value="KAK6194527.1"/>
    <property type="molecule type" value="Genomic_DNA"/>
</dbReference>
<keyword evidence="3" id="KW-1185">Reference proteome</keyword>
<organism evidence="2 3">
    <name type="scientific">Patella caerulea</name>
    <name type="common">Rayed Mediterranean limpet</name>
    <dbReference type="NCBI Taxonomy" id="87958"/>
    <lineage>
        <taxon>Eukaryota</taxon>
        <taxon>Metazoa</taxon>
        <taxon>Spiralia</taxon>
        <taxon>Lophotrochozoa</taxon>
        <taxon>Mollusca</taxon>
        <taxon>Gastropoda</taxon>
        <taxon>Patellogastropoda</taxon>
        <taxon>Patelloidea</taxon>
        <taxon>Patellidae</taxon>
        <taxon>Patella</taxon>
    </lineage>
</organism>
<keyword evidence="1" id="KW-0732">Signal</keyword>
<gene>
    <name evidence="2" type="ORF">SNE40_000147</name>
</gene>
<protein>
    <submittedName>
        <fullName evidence="2">Uncharacterized protein</fullName>
    </submittedName>
</protein>
<evidence type="ECO:0000313" key="2">
    <source>
        <dbReference type="EMBL" id="KAK6194527.1"/>
    </source>
</evidence>
<feature type="signal peptide" evidence="1">
    <location>
        <begin position="1"/>
        <end position="21"/>
    </location>
</feature>
<comment type="caution">
    <text evidence="2">The sequence shown here is derived from an EMBL/GenBank/DDBJ whole genome shotgun (WGS) entry which is preliminary data.</text>
</comment>
<evidence type="ECO:0000256" key="1">
    <source>
        <dbReference type="SAM" id="SignalP"/>
    </source>
</evidence>
<feature type="chain" id="PRO_5042985969" evidence="1">
    <location>
        <begin position="22"/>
        <end position="1172"/>
    </location>
</feature>
<dbReference type="AlphaFoldDB" id="A0AAN8KG07"/>
<sequence length="1172" mass="129616">MNLAVQLFLLAVISCWSATRGQTCTKRFSAGTSVPDAELMNALYIADPNPATGYLSFNIDPRYTRQNKMIGTFQNSNVTYNSWLLREHDGVKEMADLWVYVSLMVSSDAYDLNGHYRSLSSRGSTTPKTAIHFGNLETKFQQVCSSFNSYNTVWPFSCFDSSFFCSFKQALQKLPAVVQYTNPSSSSQQCQLTTQRVNEMSNLAVDNDARHNAMDKLYQNAILDRFSADIVKRPFEQSGLLRLGTNYLTTSANADNWRTRVYSRITAVQNRMNTGCSSGANAKLKDEYYCKAKEFIQKLQQCHADTHTIKCGFKAYFQKYFETGRFIKASDFDVLNGALSELHVQGSAIAAAVVSQSDTNILSLITTHNGYLDVQSGDCKHDWPKAFDCTTNTDCKIKTMYRPDCVLRFIIDGAQKLMDRKGSSAWSTARVNNLKYETLTIFRELPLTYFTGLQSAELNNILPSIHKQVEEHRANFDLTGFQTLLDGLAPVTLVPKWAFFLACDNHIIKPEYTTYCIMASLKDAIFLFVKSASNAAGVATKTLDPTTNYILLLEQLQINRVSEFLSMQAANYFDILSGKIDDIASYLQDNFSALGDYFSSLATYDTQKAAADVAFVQGMLNNFDLQLKEIWRPMVNKLILLFQLAFGATAADLVSKIASMVLAIVGATNPLEYILGSPDLNDIIDRANDVAQVGVNIARLVTFITIILPDLAAKAQVLNAGFGQNSVYLKLVGDLANGLNGNDPDIVDKSNLFLQMYNDYSPAVEETQIAALGAAWETAIDEICDIAFDGSTVASALVEAGIAVKGDCLTIKVDMAEYVSINEQIFDFQFELIESMAQAVRAKLAFGMAEKLQISYQETQQIDSSFLKNTAVISHLVSTLHIWGIVNEYCNVLTYSNGGTEANVCTTALNLPSHTAIGQVISYRSDITCSNKDSFYMTIPTAPSVAGAKDYIDLDTLFKGNEVTLKIPNFQWLQNNAPVTSAESGKSFFVEKFELYLPIEVSGQLLISANVDPGLTNVLQPGGTKYIIPLGGYGTKYQMNNPTCYTNVQQYLPYDLCKSKNQICLISEGKRDRPIQPSIYNTWIITATLTSDQPAPVPATPNFKLMAGVTVCSQVAAGAKKRSTMEDGLVPEKLRRHKRSSFCCTGSQYWSGNNCQNCPGGSSRKLSGYYCQ</sequence>
<name>A0AAN8KG07_PATCE</name>